<dbReference type="Gene3D" id="1.10.1520.10">
    <property type="entry name" value="Ribonuclease III domain"/>
    <property type="match status" value="1"/>
</dbReference>
<protein>
    <recommendedName>
        <fullName evidence="1">RNase III domain-containing protein</fullName>
    </recommendedName>
</protein>
<evidence type="ECO:0000313" key="2">
    <source>
        <dbReference type="EMBL" id="POY73394.1"/>
    </source>
</evidence>
<dbReference type="GO" id="GO:0004525">
    <property type="term" value="F:ribonuclease III activity"/>
    <property type="evidence" value="ECO:0007669"/>
    <property type="project" value="InterPro"/>
</dbReference>
<dbReference type="Proteomes" id="UP000237144">
    <property type="component" value="Unassembled WGS sequence"/>
</dbReference>
<dbReference type="AlphaFoldDB" id="A0A2S5B9E7"/>
<organism evidence="2 3">
    <name type="scientific">Rhodotorula taiwanensis</name>
    <dbReference type="NCBI Taxonomy" id="741276"/>
    <lineage>
        <taxon>Eukaryota</taxon>
        <taxon>Fungi</taxon>
        <taxon>Dikarya</taxon>
        <taxon>Basidiomycota</taxon>
        <taxon>Pucciniomycotina</taxon>
        <taxon>Microbotryomycetes</taxon>
        <taxon>Sporidiobolales</taxon>
        <taxon>Sporidiobolaceae</taxon>
        <taxon>Rhodotorula</taxon>
    </lineage>
</organism>
<evidence type="ECO:0000313" key="3">
    <source>
        <dbReference type="Proteomes" id="UP000237144"/>
    </source>
</evidence>
<reference evidence="2 3" key="1">
    <citation type="journal article" date="2018" name="Front. Microbiol.">
        <title>Prospects for Fungal Bioremediation of Acidic Radioactive Waste Sites: Characterization and Genome Sequence of Rhodotorula taiwanensis MD1149.</title>
        <authorList>
            <person name="Tkavc R."/>
            <person name="Matrosova V.Y."/>
            <person name="Grichenko O.E."/>
            <person name="Gostincar C."/>
            <person name="Volpe R.P."/>
            <person name="Klimenkova P."/>
            <person name="Gaidamakova E.K."/>
            <person name="Zhou C.E."/>
            <person name="Stewart B.J."/>
            <person name="Lyman M.G."/>
            <person name="Malfatti S.A."/>
            <person name="Rubinfeld B."/>
            <person name="Courtot M."/>
            <person name="Singh J."/>
            <person name="Dalgard C.L."/>
            <person name="Hamilton T."/>
            <person name="Frey K.G."/>
            <person name="Gunde-Cimerman N."/>
            <person name="Dugan L."/>
            <person name="Daly M.J."/>
        </authorList>
    </citation>
    <scope>NUCLEOTIDE SEQUENCE [LARGE SCALE GENOMIC DNA]</scope>
    <source>
        <strain evidence="2 3">MD1149</strain>
    </source>
</reference>
<dbReference type="Pfam" id="PF00636">
    <property type="entry name" value="Ribonuclease_3"/>
    <property type="match status" value="1"/>
</dbReference>
<dbReference type="SMART" id="SM00535">
    <property type="entry name" value="RIBOc"/>
    <property type="match status" value="1"/>
</dbReference>
<feature type="domain" description="RNase III" evidence="1">
    <location>
        <begin position="47"/>
        <end position="149"/>
    </location>
</feature>
<name>A0A2S5B9E7_9BASI</name>
<proteinExistence type="predicted"/>
<keyword evidence="3" id="KW-1185">Reference proteome</keyword>
<gene>
    <name evidence="2" type="ORF">BMF94_3732</name>
</gene>
<dbReference type="InterPro" id="IPR036389">
    <property type="entry name" value="RNase_III_sf"/>
</dbReference>
<dbReference type="GO" id="GO:0006396">
    <property type="term" value="P:RNA processing"/>
    <property type="evidence" value="ECO:0007669"/>
    <property type="project" value="InterPro"/>
</dbReference>
<sequence>MSTPAQVVKLRAILATALPGLQLPALPAVSNTIWNKHASFVGAQHHAFQRPVDSQDNDYERLEHVGDALLGSGVTLLIHQQYPRLVVGARTLIRSALVENITLDQLAARYKMPDRILAAAAQRHTIQNNANVRASVFEAYLGALHEEAGPGALEQFIRGIYLPLVPKLVDALRDMQTTSSISLSSAVPLASANCVGLLGEWAVARGSHGRAVTYGPPEREGCDHAPLWFVTCSVKSKPGALYPTELFTGEGSTVAAAKQE</sequence>
<comment type="caution">
    <text evidence="2">The sequence shown here is derived from an EMBL/GenBank/DDBJ whole genome shotgun (WGS) entry which is preliminary data.</text>
</comment>
<dbReference type="PROSITE" id="PS50142">
    <property type="entry name" value="RNASE_3_2"/>
    <property type="match status" value="1"/>
</dbReference>
<dbReference type="CDD" id="cd00593">
    <property type="entry name" value="RIBOc"/>
    <property type="match status" value="1"/>
</dbReference>
<accession>A0A2S5B9E7</accession>
<dbReference type="EMBL" id="PJQD01000038">
    <property type="protein sequence ID" value="POY73394.1"/>
    <property type="molecule type" value="Genomic_DNA"/>
</dbReference>
<dbReference type="SUPFAM" id="SSF69065">
    <property type="entry name" value="RNase III domain-like"/>
    <property type="match status" value="1"/>
</dbReference>
<dbReference type="STRING" id="741276.A0A2S5B9E7"/>
<dbReference type="OrthoDB" id="2392202at2759"/>
<dbReference type="InterPro" id="IPR000999">
    <property type="entry name" value="RNase_III_dom"/>
</dbReference>
<evidence type="ECO:0000259" key="1">
    <source>
        <dbReference type="PROSITE" id="PS50142"/>
    </source>
</evidence>